<dbReference type="NCBIfam" id="TIGR00231">
    <property type="entry name" value="small_GTP"/>
    <property type="match status" value="1"/>
</dbReference>
<dbReference type="InterPro" id="IPR035651">
    <property type="entry name" value="BipA_V"/>
</dbReference>
<organism evidence="4 5">
    <name type="scientific">candidate division WWE3 bacterium RIFCSPLOWO2_01_FULL_41_18</name>
    <dbReference type="NCBI Taxonomy" id="1802625"/>
    <lineage>
        <taxon>Bacteria</taxon>
        <taxon>Katanobacteria</taxon>
    </lineage>
</organism>
<dbReference type="Gene3D" id="3.40.50.300">
    <property type="entry name" value="P-loop containing nucleotide triphosphate hydrolases"/>
    <property type="match status" value="1"/>
</dbReference>
<dbReference type="Pfam" id="PF00679">
    <property type="entry name" value="EFG_C"/>
    <property type="match status" value="1"/>
</dbReference>
<dbReference type="InterPro" id="IPR047041">
    <property type="entry name" value="BipA_GTP-bd_dom"/>
</dbReference>
<dbReference type="Gene3D" id="2.40.50.250">
    <property type="entry name" value="bipa protein"/>
    <property type="match status" value="1"/>
</dbReference>
<dbReference type="FunFam" id="3.40.50.300:FF:000055">
    <property type="entry name" value="GTP-binding protein TypA"/>
    <property type="match status" value="1"/>
</dbReference>
<dbReference type="SUPFAM" id="SSF50447">
    <property type="entry name" value="Translation proteins"/>
    <property type="match status" value="1"/>
</dbReference>
<keyword evidence="1" id="KW-0547">Nucleotide-binding</keyword>
<dbReference type="SMART" id="SM00838">
    <property type="entry name" value="EFG_C"/>
    <property type="match status" value="1"/>
</dbReference>
<evidence type="ECO:0000259" key="3">
    <source>
        <dbReference type="PROSITE" id="PS51722"/>
    </source>
</evidence>
<dbReference type="CDD" id="cd03710">
    <property type="entry name" value="BipA_TypA_C"/>
    <property type="match status" value="1"/>
</dbReference>
<gene>
    <name evidence="4" type="ORF">A3A78_00255</name>
</gene>
<dbReference type="InterPro" id="IPR031157">
    <property type="entry name" value="G_TR_CS"/>
</dbReference>
<dbReference type="AlphaFoldDB" id="A0A1F4VDX6"/>
<dbReference type="FunFam" id="3.30.70.870:FF:000003">
    <property type="entry name" value="GTP-binding protein TypA"/>
    <property type="match status" value="1"/>
</dbReference>
<dbReference type="InterPro" id="IPR035647">
    <property type="entry name" value="EFG_III/V"/>
</dbReference>
<dbReference type="PROSITE" id="PS00301">
    <property type="entry name" value="G_TR_1"/>
    <property type="match status" value="1"/>
</dbReference>
<evidence type="ECO:0000313" key="4">
    <source>
        <dbReference type="EMBL" id="OGC55377.1"/>
    </source>
</evidence>
<evidence type="ECO:0000313" key="5">
    <source>
        <dbReference type="Proteomes" id="UP000176504"/>
    </source>
</evidence>
<dbReference type="InterPro" id="IPR047043">
    <property type="entry name" value="BipA_III"/>
</dbReference>
<dbReference type="InterPro" id="IPR009000">
    <property type="entry name" value="Transl_B-barrel_sf"/>
</dbReference>
<dbReference type="SUPFAM" id="SSF54980">
    <property type="entry name" value="EF-G C-terminal domain-like"/>
    <property type="match status" value="2"/>
</dbReference>
<comment type="caution">
    <text evidence="4">The sequence shown here is derived from an EMBL/GenBank/DDBJ whole genome shotgun (WGS) entry which is preliminary data.</text>
</comment>
<accession>A0A1F4VDX6</accession>
<dbReference type="SUPFAM" id="SSF52540">
    <property type="entry name" value="P-loop containing nucleoside triphosphate hydrolases"/>
    <property type="match status" value="1"/>
</dbReference>
<dbReference type="EMBL" id="MEVI01000002">
    <property type="protein sequence ID" value="OGC55377.1"/>
    <property type="molecule type" value="Genomic_DNA"/>
</dbReference>
<dbReference type="InterPro" id="IPR042116">
    <property type="entry name" value="TypA/BipA_C"/>
</dbReference>
<dbReference type="Proteomes" id="UP000176504">
    <property type="component" value="Unassembled WGS sequence"/>
</dbReference>
<dbReference type="Pfam" id="PF00009">
    <property type="entry name" value="GTP_EFTU"/>
    <property type="match status" value="1"/>
</dbReference>
<dbReference type="Pfam" id="PF03144">
    <property type="entry name" value="GTP_EFTU_D2"/>
    <property type="match status" value="1"/>
</dbReference>
<dbReference type="GO" id="GO:0005525">
    <property type="term" value="F:GTP binding"/>
    <property type="evidence" value="ECO:0007669"/>
    <property type="project" value="UniProtKB-KW"/>
</dbReference>
<keyword evidence="1" id="KW-0342">GTP-binding</keyword>
<dbReference type="InterPro" id="IPR027417">
    <property type="entry name" value="P-loop_NTPase"/>
</dbReference>
<dbReference type="InterPro" id="IPR000795">
    <property type="entry name" value="T_Tr_GTP-bd_dom"/>
</dbReference>
<dbReference type="Gene3D" id="3.30.70.870">
    <property type="entry name" value="Elongation Factor G (Translational Gtpase), domain 3"/>
    <property type="match status" value="1"/>
</dbReference>
<dbReference type="GO" id="GO:1990904">
    <property type="term" value="C:ribonucleoprotein complex"/>
    <property type="evidence" value="ECO:0007669"/>
    <property type="project" value="TreeGrafter"/>
</dbReference>
<dbReference type="Pfam" id="PF21018">
    <property type="entry name" value="BipA_C"/>
    <property type="match status" value="1"/>
</dbReference>
<proteinExistence type="predicted"/>
<dbReference type="InterPro" id="IPR006298">
    <property type="entry name" value="BipA"/>
</dbReference>
<dbReference type="InterPro" id="IPR005225">
    <property type="entry name" value="Small_GTP-bd"/>
</dbReference>
<name>A0A1F4VDX6_UNCKA</name>
<feature type="domain" description="Tr-type G" evidence="3">
    <location>
        <begin position="6"/>
        <end position="207"/>
    </location>
</feature>
<dbReference type="GO" id="GO:0005829">
    <property type="term" value="C:cytosol"/>
    <property type="evidence" value="ECO:0007669"/>
    <property type="project" value="TreeGrafter"/>
</dbReference>
<dbReference type="Gene3D" id="2.40.30.10">
    <property type="entry name" value="Translation factors"/>
    <property type="match status" value="1"/>
</dbReference>
<dbReference type="FunFam" id="3.30.70.240:FF:000002">
    <property type="entry name" value="GTP-binding protein TypA"/>
    <property type="match status" value="1"/>
</dbReference>
<dbReference type="PANTHER" id="PTHR42908:SF8">
    <property type="entry name" value="TR-TYPE G DOMAIN-CONTAINING PROTEIN"/>
    <property type="match status" value="1"/>
</dbReference>
<dbReference type="InterPro" id="IPR000640">
    <property type="entry name" value="EFG_V-like"/>
</dbReference>
<dbReference type="CDD" id="cd16263">
    <property type="entry name" value="BipA_III"/>
    <property type="match status" value="1"/>
</dbReference>
<evidence type="ECO:0000256" key="2">
    <source>
        <dbReference type="ARBA" id="ARBA00035722"/>
    </source>
</evidence>
<dbReference type="Gene3D" id="3.30.70.240">
    <property type="match status" value="1"/>
</dbReference>
<dbReference type="NCBIfam" id="TIGR01394">
    <property type="entry name" value="TypA_BipA"/>
    <property type="match status" value="1"/>
</dbReference>
<protein>
    <recommendedName>
        <fullName evidence="2">50S ribosomal subunit assembly factor BipA</fullName>
    </recommendedName>
</protein>
<dbReference type="CDD" id="cd01891">
    <property type="entry name" value="TypA_BipA"/>
    <property type="match status" value="1"/>
</dbReference>
<dbReference type="InterPro" id="IPR004161">
    <property type="entry name" value="EFTu-like_2"/>
</dbReference>
<reference evidence="4 5" key="1">
    <citation type="journal article" date="2016" name="Nat. Commun.">
        <title>Thousands of microbial genomes shed light on interconnected biogeochemical processes in an aquifer system.</title>
        <authorList>
            <person name="Anantharaman K."/>
            <person name="Brown C.T."/>
            <person name="Hug L.A."/>
            <person name="Sharon I."/>
            <person name="Castelle C.J."/>
            <person name="Probst A.J."/>
            <person name="Thomas B.C."/>
            <person name="Singh A."/>
            <person name="Wilkins M.J."/>
            <person name="Karaoz U."/>
            <person name="Brodie E.L."/>
            <person name="Williams K.H."/>
            <person name="Hubbard S.S."/>
            <person name="Banfield J.F."/>
        </authorList>
    </citation>
    <scope>NUCLEOTIDE SEQUENCE [LARGE SCALE GENOMIC DNA]</scope>
</reference>
<dbReference type="PANTHER" id="PTHR42908">
    <property type="entry name" value="TRANSLATION ELONGATION FACTOR-RELATED"/>
    <property type="match status" value="1"/>
</dbReference>
<dbReference type="PROSITE" id="PS51722">
    <property type="entry name" value="G_TR_2"/>
    <property type="match status" value="1"/>
</dbReference>
<evidence type="ECO:0000256" key="1">
    <source>
        <dbReference type="ARBA" id="ARBA00023134"/>
    </source>
</evidence>
<sequence length="609" mass="67370">MTKTRNDIRNIAIIAHVDHGKTTLVDGMLKQTKVFRENQAEMNQDTILDSNQLEREKGITIFAKNASIHYRGIKINIIDTPGHADFGGEVERVLNMADGALLIVDSSEGPMAQTKFVLKKALDLNLKIILVINKLDKKDQRSKEVLKLTEHLFLDLSKNDEQLHFPVIYAIGREGKAYSSFEDFKQNKSQNLIPLLDKIIDFFHGPNVSETDPFQMLVTSLDFDSHLGKHAIGKVLSGSVKKGNELKLFGKHESSLVKVEKVLVTEGLSKLEVPEAKAGEIVTLVGISGAKIGDTIAGKSIEKALPRIEVTEPTLKITIGANTSPFSGLEGKYVTSRVLGERLMQEVETNVALNVVPNPNGNDFIVSGRGELHLAVLIETLRREGFELQVSRPEVIYKEKDGKTLEPIEDVIIEVKDSFIGNITSEMGGRRAKLLDMKSDGSGNTHLEYKIPVKNLLGFRSQFLTLTKGTGVVNTSFHGYEPALEFNTKLRNGVLIASDSGTATLNGLEVAQGRGVTFIYPGTKVYEGMIIGLNTRSEDIEINVVKEKTLTNVRSGNDARGILLSPPKILSLEEALTFIEGDELLEVTPKNLRLRKRILKKDLRYKSKR</sequence>
<dbReference type="InterPro" id="IPR048876">
    <property type="entry name" value="BipA_C"/>
</dbReference>
<dbReference type="PRINTS" id="PR00315">
    <property type="entry name" value="ELONGATNFCT"/>
</dbReference>
<dbReference type="GO" id="GO:0003924">
    <property type="term" value="F:GTPase activity"/>
    <property type="evidence" value="ECO:0007669"/>
    <property type="project" value="InterPro"/>
</dbReference>